<dbReference type="InterPro" id="IPR002048">
    <property type="entry name" value="EF_hand_dom"/>
</dbReference>
<name>A0ABD3WGF0_SINWO</name>
<reference evidence="2 3" key="1">
    <citation type="submission" date="2024-11" db="EMBL/GenBank/DDBJ databases">
        <title>Chromosome-level genome assembly of the freshwater bivalve Anodonta woodiana.</title>
        <authorList>
            <person name="Chen X."/>
        </authorList>
    </citation>
    <scope>NUCLEOTIDE SEQUENCE [LARGE SCALE GENOMIC DNA]</scope>
    <source>
        <strain evidence="2">MN2024</strain>
        <tissue evidence="2">Gills</tissue>
    </source>
</reference>
<evidence type="ECO:0000313" key="2">
    <source>
        <dbReference type="EMBL" id="KAL3871823.1"/>
    </source>
</evidence>
<keyword evidence="3" id="KW-1185">Reference proteome</keyword>
<proteinExistence type="predicted"/>
<accession>A0ABD3WGF0</accession>
<dbReference type="InterPro" id="IPR011992">
    <property type="entry name" value="EF-hand-dom_pair"/>
</dbReference>
<dbReference type="AlphaFoldDB" id="A0ABD3WGF0"/>
<gene>
    <name evidence="2" type="ORF">ACJMK2_039795</name>
</gene>
<feature type="domain" description="EF-hand" evidence="1">
    <location>
        <begin position="39"/>
        <end position="74"/>
    </location>
</feature>
<sequence>NSQVCENEFVSQFTHNQPGLNLVAKGLFLELDMDRSGCITQDDLQQYYNKIDTNHDSRVDEAEFKKYFTEVLTILYVIAIESGRTTTALPLVS</sequence>
<feature type="non-terminal residue" evidence="2">
    <location>
        <position position="1"/>
    </location>
</feature>
<comment type="caution">
    <text evidence="2">The sequence shown here is derived from an EMBL/GenBank/DDBJ whole genome shotgun (WGS) entry which is preliminary data.</text>
</comment>
<dbReference type="SUPFAM" id="SSF47473">
    <property type="entry name" value="EF-hand"/>
    <property type="match status" value="1"/>
</dbReference>
<protein>
    <recommendedName>
        <fullName evidence="1">EF-hand domain-containing protein</fullName>
    </recommendedName>
</protein>
<dbReference type="Proteomes" id="UP001634394">
    <property type="component" value="Unassembled WGS sequence"/>
</dbReference>
<dbReference type="PROSITE" id="PS50222">
    <property type="entry name" value="EF_HAND_2"/>
    <property type="match status" value="1"/>
</dbReference>
<evidence type="ECO:0000313" key="3">
    <source>
        <dbReference type="Proteomes" id="UP001634394"/>
    </source>
</evidence>
<organism evidence="2 3">
    <name type="scientific">Sinanodonta woodiana</name>
    <name type="common">Chinese pond mussel</name>
    <name type="synonym">Anodonta woodiana</name>
    <dbReference type="NCBI Taxonomy" id="1069815"/>
    <lineage>
        <taxon>Eukaryota</taxon>
        <taxon>Metazoa</taxon>
        <taxon>Spiralia</taxon>
        <taxon>Lophotrochozoa</taxon>
        <taxon>Mollusca</taxon>
        <taxon>Bivalvia</taxon>
        <taxon>Autobranchia</taxon>
        <taxon>Heteroconchia</taxon>
        <taxon>Palaeoheterodonta</taxon>
        <taxon>Unionida</taxon>
        <taxon>Unionoidea</taxon>
        <taxon>Unionidae</taxon>
        <taxon>Unioninae</taxon>
        <taxon>Sinanodonta</taxon>
    </lineage>
</organism>
<dbReference type="Gene3D" id="1.10.238.10">
    <property type="entry name" value="EF-hand"/>
    <property type="match status" value="1"/>
</dbReference>
<evidence type="ECO:0000259" key="1">
    <source>
        <dbReference type="PROSITE" id="PS50222"/>
    </source>
</evidence>
<dbReference type="EMBL" id="JBJQND010000007">
    <property type="protein sequence ID" value="KAL3871823.1"/>
    <property type="molecule type" value="Genomic_DNA"/>
</dbReference>